<evidence type="ECO:0008006" key="4">
    <source>
        <dbReference type="Google" id="ProtNLM"/>
    </source>
</evidence>
<comment type="caution">
    <text evidence="2">The sequence shown here is derived from an EMBL/GenBank/DDBJ whole genome shotgun (WGS) entry which is preliminary data.</text>
</comment>
<dbReference type="AlphaFoldDB" id="A0A134BFE8"/>
<proteinExistence type="predicted"/>
<dbReference type="Proteomes" id="UP000070224">
    <property type="component" value="Unassembled WGS sequence"/>
</dbReference>
<dbReference type="OrthoDB" id="7675395at2"/>
<gene>
    <name evidence="2" type="ORF">HMPREF3185_00086</name>
</gene>
<dbReference type="EMBL" id="LSDK01000010">
    <property type="protein sequence ID" value="KXB78673.1"/>
    <property type="molecule type" value="Genomic_DNA"/>
</dbReference>
<organism evidence="2 3">
    <name type="scientific">Porphyromonas somerae</name>
    <dbReference type="NCBI Taxonomy" id="322095"/>
    <lineage>
        <taxon>Bacteria</taxon>
        <taxon>Pseudomonadati</taxon>
        <taxon>Bacteroidota</taxon>
        <taxon>Bacteroidia</taxon>
        <taxon>Bacteroidales</taxon>
        <taxon>Porphyromonadaceae</taxon>
        <taxon>Porphyromonas</taxon>
    </lineage>
</organism>
<feature type="chain" id="PRO_5007462503" description="Lipocalin-like domain-containing protein" evidence="1">
    <location>
        <begin position="23"/>
        <end position="191"/>
    </location>
</feature>
<keyword evidence="1" id="KW-0732">Signal</keyword>
<keyword evidence="3" id="KW-1185">Reference proteome</keyword>
<dbReference type="STRING" id="322095.HMPREF3185_00086"/>
<feature type="signal peptide" evidence="1">
    <location>
        <begin position="1"/>
        <end position="22"/>
    </location>
</feature>
<accession>A0A134BFE8</accession>
<evidence type="ECO:0000256" key="1">
    <source>
        <dbReference type="SAM" id="SignalP"/>
    </source>
</evidence>
<evidence type="ECO:0000313" key="2">
    <source>
        <dbReference type="EMBL" id="KXB78673.1"/>
    </source>
</evidence>
<dbReference type="PATRIC" id="fig|322095.3.peg.86"/>
<protein>
    <recommendedName>
        <fullName evidence="4">Lipocalin-like domain-containing protein</fullName>
    </recommendedName>
</protein>
<sequence length="191" mass="20717">MNTKKWASVLLLAGLTLGLSSCGGKENNEPKPTPNPVVTGTDGTYTISKVTVTPKEVTLKDIGKINLAEFNFGEAVLGTGEFTQVTLKDNKITFTGKQGTREYEVQYDAKKGTTIHSAKHGVMPFAPKVGSFSIKDGKLSGQLDFSMYIMYLNSYKTRYGKSPSEEITKILTALNEAKTESTIAFEGTVTK</sequence>
<dbReference type="PROSITE" id="PS51257">
    <property type="entry name" value="PROKAR_LIPOPROTEIN"/>
    <property type="match status" value="1"/>
</dbReference>
<name>A0A134BFE8_9PORP</name>
<reference evidence="3" key="1">
    <citation type="submission" date="2016-01" db="EMBL/GenBank/DDBJ databases">
        <authorList>
            <person name="Mitreva M."/>
            <person name="Pepin K.H."/>
            <person name="Mihindukulasuriya K.A."/>
            <person name="Fulton R."/>
            <person name="Fronick C."/>
            <person name="O'Laughlin M."/>
            <person name="Miner T."/>
            <person name="Herter B."/>
            <person name="Rosa B.A."/>
            <person name="Cordes M."/>
            <person name="Tomlinson C."/>
            <person name="Wollam A."/>
            <person name="Palsikar V.B."/>
            <person name="Mardis E.R."/>
            <person name="Wilson R.K."/>
        </authorList>
    </citation>
    <scope>NUCLEOTIDE SEQUENCE [LARGE SCALE GENOMIC DNA]</scope>
    <source>
        <strain evidence="3">KA00683</strain>
    </source>
</reference>
<dbReference type="RefSeq" id="WP_060934737.1">
    <property type="nucleotide sequence ID" value="NZ_KQ960410.1"/>
</dbReference>
<evidence type="ECO:0000313" key="3">
    <source>
        <dbReference type="Proteomes" id="UP000070224"/>
    </source>
</evidence>